<dbReference type="NCBIfam" id="TIGR01643">
    <property type="entry name" value="YD_repeat_2x"/>
    <property type="match status" value="6"/>
</dbReference>
<comment type="caution">
    <text evidence="3">The sequence shown here is derived from an EMBL/GenBank/DDBJ whole genome shotgun (WGS) entry which is preliminary data.</text>
</comment>
<reference evidence="3 4" key="1">
    <citation type="submission" date="2019-04" db="EMBL/GenBank/DDBJ databases">
        <title>Reference strain of H23.</title>
        <authorList>
            <person name="Luo X."/>
        </authorList>
    </citation>
    <scope>NUCLEOTIDE SEQUENCE [LARGE SCALE GENOMIC DNA]</scope>
    <source>
        <strain evidence="3 4">H23</strain>
    </source>
</reference>
<keyword evidence="4" id="KW-1185">Reference proteome</keyword>
<name>A0A4U5JKJ2_9GAMM</name>
<dbReference type="PANTHER" id="PTHR32305:SF15">
    <property type="entry name" value="PROTEIN RHSA-RELATED"/>
    <property type="match status" value="1"/>
</dbReference>
<evidence type="ECO:0000313" key="4">
    <source>
        <dbReference type="Proteomes" id="UP000308707"/>
    </source>
</evidence>
<feature type="non-terminal residue" evidence="3">
    <location>
        <position position="576"/>
    </location>
</feature>
<sequence>ADDQITAIEYWPTGLVKKVTQPDGAFTAYTYDAAHRLTDIADNAGNTIHYTLDNAGNRTAESTKDAGNTLRRTLSRVYNQLGQLQTAKDAYNHATGFTYDANGNNQTVTDALSRVSDNDYDPLNRLVQTLQDVGGIAAQTSFAYDAQDNLTKVTDPKGLDTTYTYNGFSDLTQLSSPDTGVTTYTYDSAGNRQTQTDARGVTATYSYDALNRLTGIGYPTSSLDVAYAYDTVNASCLAGETFAIGRLTKMTDSSGQTEYCYDRFGNLTRKRQTTNGQVFTVRYAYTLAGQLQAITYPDGAVVDYVRDGQGRTTEVGVTPNGGTRSVLLNQATYYPFGPVASWTYGNGRTMSRSLNQNYQPLAIQDPNAGGLSLGYEFDEVGNLKKLFNADQSVTKAQYGYDALNRLTDVKDGPTGTVIDHYAYDATGNRTSFTNAGGTTNYTYPSTNHRLTQVGATPRAYDSVGNTTQIGGTAKEFVYNDANRMSQVKVGGTATMNYQLSGRGEQVRQYLAANNTYTVYNEAGQWVGDYDATGQPIQQAIWLDDLPVGLLAGATTNQKLHYLQPDHLGTPRAVIDT</sequence>
<dbReference type="Gene3D" id="2.180.10.10">
    <property type="entry name" value="RHS repeat-associated core"/>
    <property type="match status" value="3"/>
</dbReference>
<dbReference type="InterPro" id="IPR031325">
    <property type="entry name" value="RHS_repeat"/>
</dbReference>
<keyword evidence="1" id="KW-0677">Repeat</keyword>
<dbReference type="PANTHER" id="PTHR32305">
    <property type="match status" value="1"/>
</dbReference>
<evidence type="ECO:0000259" key="2">
    <source>
        <dbReference type="Pfam" id="PF25023"/>
    </source>
</evidence>
<evidence type="ECO:0000256" key="1">
    <source>
        <dbReference type="ARBA" id="ARBA00022737"/>
    </source>
</evidence>
<protein>
    <submittedName>
        <fullName evidence="3">RHS repeat protein</fullName>
    </submittedName>
</protein>
<dbReference type="Pfam" id="PF25023">
    <property type="entry name" value="TEN_YD-shell"/>
    <property type="match status" value="1"/>
</dbReference>
<gene>
    <name evidence="3" type="ORF">FCE95_17010</name>
</gene>
<dbReference type="OrthoDB" id="9816400at2"/>
<dbReference type="Pfam" id="PF05593">
    <property type="entry name" value="RHS_repeat"/>
    <property type="match status" value="4"/>
</dbReference>
<organism evidence="3 4">
    <name type="scientific">Luteimonas gilva</name>
    <dbReference type="NCBI Taxonomy" id="2572684"/>
    <lineage>
        <taxon>Bacteria</taxon>
        <taxon>Pseudomonadati</taxon>
        <taxon>Pseudomonadota</taxon>
        <taxon>Gammaproteobacteria</taxon>
        <taxon>Lysobacterales</taxon>
        <taxon>Lysobacteraceae</taxon>
        <taxon>Luteimonas</taxon>
    </lineage>
</organism>
<evidence type="ECO:0000313" key="3">
    <source>
        <dbReference type="EMBL" id="TKR28668.1"/>
    </source>
</evidence>
<dbReference type="InterPro" id="IPR006530">
    <property type="entry name" value="YD"/>
</dbReference>
<accession>A0A4U5JKJ2</accession>
<dbReference type="EMBL" id="SZUA01000004">
    <property type="protein sequence ID" value="TKR28668.1"/>
    <property type="molecule type" value="Genomic_DNA"/>
</dbReference>
<feature type="non-terminal residue" evidence="3">
    <location>
        <position position="1"/>
    </location>
</feature>
<dbReference type="InterPro" id="IPR050708">
    <property type="entry name" value="T6SS_VgrG/RHS"/>
</dbReference>
<dbReference type="InterPro" id="IPR056823">
    <property type="entry name" value="TEN-like_YD-shell"/>
</dbReference>
<dbReference type="Proteomes" id="UP000308707">
    <property type="component" value="Unassembled WGS sequence"/>
</dbReference>
<dbReference type="AlphaFoldDB" id="A0A4U5JKJ2"/>
<proteinExistence type="predicted"/>
<feature type="domain" description="Teneurin-like YD-shell" evidence="2">
    <location>
        <begin position="371"/>
        <end position="575"/>
    </location>
</feature>